<sequence>MKKILLTLTLLFAFSFSVYAIENKTQYGQWWVYNYINNFNDKKIIGIYQAYTNNIGNIQSIQILTSSDFINIGISYIGKNKNNIKTFQYRFDNEEIKSINVNMNNDIFNLFVINKEMNNKEALLFIKKIVNSKRLRATFDNNTINIYDFELVGIKEILKNTDFSNTLLDKYKNDILN</sequence>
<name>A0A0G4K826_9SPIR</name>
<organism evidence="2 3">
    <name type="scientific">Brachyspira suanatina</name>
    <dbReference type="NCBI Taxonomy" id="381802"/>
    <lineage>
        <taxon>Bacteria</taxon>
        <taxon>Pseudomonadati</taxon>
        <taxon>Spirochaetota</taxon>
        <taxon>Spirochaetia</taxon>
        <taxon>Brachyspirales</taxon>
        <taxon>Brachyspiraceae</taxon>
        <taxon>Brachyspira</taxon>
    </lineage>
</organism>
<keyword evidence="3" id="KW-1185">Reference proteome</keyword>
<protein>
    <submittedName>
        <fullName evidence="2">Hypothetical secreted protein</fullName>
    </submittedName>
</protein>
<accession>A0A0G4K826</accession>
<dbReference type="EMBL" id="CVLB01000001">
    <property type="protein sequence ID" value="CRF34049.1"/>
    <property type="molecule type" value="Genomic_DNA"/>
</dbReference>
<dbReference type="Proteomes" id="UP000043763">
    <property type="component" value="Unassembled WGS sequence"/>
</dbReference>
<gene>
    <name evidence="2" type="ORF">BRSU_1842</name>
</gene>
<dbReference type="OrthoDB" id="307338at2"/>
<evidence type="ECO:0000313" key="3">
    <source>
        <dbReference type="Proteomes" id="UP000043763"/>
    </source>
</evidence>
<dbReference type="RefSeq" id="WP_048595011.1">
    <property type="nucleotide sequence ID" value="NZ_CVLB01000001.1"/>
</dbReference>
<evidence type="ECO:0000256" key="1">
    <source>
        <dbReference type="SAM" id="SignalP"/>
    </source>
</evidence>
<keyword evidence="1" id="KW-0732">Signal</keyword>
<dbReference type="AlphaFoldDB" id="A0A0G4K826"/>
<feature type="chain" id="PRO_5005194684" evidence="1">
    <location>
        <begin position="21"/>
        <end position="177"/>
    </location>
</feature>
<feature type="signal peptide" evidence="1">
    <location>
        <begin position="1"/>
        <end position="20"/>
    </location>
</feature>
<evidence type="ECO:0000313" key="2">
    <source>
        <dbReference type="EMBL" id="CRF34049.1"/>
    </source>
</evidence>
<reference evidence="3" key="1">
    <citation type="submission" date="2015-04" db="EMBL/GenBank/DDBJ databases">
        <authorList>
            <person name="Mushtaq Mamoona"/>
        </authorList>
    </citation>
    <scope>NUCLEOTIDE SEQUENCE [LARGE SCALE GENOMIC DNA]</scope>
    <source>
        <strain evidence="3">AN4859/03</strain>
    </source>
</reference>
<proteinExistence type="predicted"/>